<dbReference type="Proteomes" id="UP000547674">
    <property type="component" value="Unassembled WGS sequence"/>
</dbReference>
<name>A0A7Y2E9J8_UNCEI</name>
<dbReference type="EMBL" id="JABDJR010000152">
    <property type="protein sequence ID" value="NNF05910.1"/>
    <property type="molecule type" value="Genomic_DNA"/>
</dbReference>
<dbReference type="InterPro" id="IPR005651">
    <property type="entry name" value="Trm112-like"/>
</dbReference>
<evidence type="ECO:0000313" key="1">
    <source>
        <dbReference type="EMBL" id="NNF05910.1"/>
    </source>
</evidence>
<reference evidence="1 2" key="1">
    <citation type="submission" date="2020-03" db="EMBL/GenBank/DDBJ databases">
        <title>Metabolic flexibility allows generalist bacteria to become dominant in a frequently disturbed ecosystem.</title>
        <authorList>
            <person name="Chen Y.-J."/>
            <person name="Leung P.M."/>
            <person name="Bay S.K."/>
            <person name="Hugenholtz P."/>
            <person name="Kessler A.J."/>
            <person name="Shelley G."/>
            <person name="Waite D.W."/>
            <person name="Cook P.L."/>
            <person name="Greening C."/>
        </authorList>
    </citation>
    <scope>NUCLEOTIDE SEQUENCE [LARGE SCALE GENOMIC DNA]</scope>
    <source>
        <strain evidence="1">SS_bin_28</strain>
    </source>
</reference>
<protein>
    <submittedName>
        <fullName evidence="1">Uncharacterized protein</fullName>
    </submittedName>
</protein>
<sequence>MSLSKELLDILVCPESHAALVLDGDTLVSTDAKTRRRYRIDEGIPNMLIEDSEQLGEA</sequence>
<evidence type="ECO:0000313" key="2">
    <source>
        <dbReference type="Proteomes" id="UP000547674"/>
    </source>
</evidence>
<dbReference type="Gene3D" id="2.20.25.10">
    <property type="match status" value="1"/>
</dbReference>
<gene>
    <name evidence="1" type="ORF">HKN21_04055</name>
</gene>
<accession>A0A7Y2E9J8</accession>
<dbReference type="AlphaFoldDB" id="A0A7Y2E9J8"/>
<organism evidence="1 2">
    <name type="scientific">Eiseniibacteriota bacterium</name>
    <dbReference type="NCBI Taxonomy" id="2212470"/>
    <lineage>
        <taxon>Bacteria</taxon>
        <taxon>Candidatus Eiseniibacteriota</taxon>
    </lineage>
</organism>
<dbReference type="SUPFAM" id="SSF158997">
    <property type="entry name" value="Trm112p-like"/>
    <property type="match status" value="1"/>
</dbReference>
<comment type="caution">
    <text evidence="1">The sequence shown here is derived from an EMBL/GenBank/DDBJ whole genome shotgun (WGS) entry which is preliminary data.</text>
</comment>
<dbReference type="Pfam" id="PF03966">
    <property type="entry name" value="Trm112p"/>
    <property type="match status" value="1"/>
</dbReference>
<proteinExistence type="predicted"/>
<feature type="non-terminal residue" evidence="1">
    <location>
        <position position="58"/>
    </location>
</feature>